<sequence length="233" mass="26123">MSELKEALKASYHLYDRERSSCARRVRIALALKAVPNVILHDVDMTAKEHITDAYRALNPSGAVPTLVVEMQSQSGGTSKFVLTQSTAILEYLDEVFPNLCPLLPPVTEVEQRAKVRELVAIVTQDIFPFVNRRNADRIREIRDSEDDQLAFVTRFLYEGFDAYEKIMENGEACGAKFSVGENVTLADVCLVPQVLQAKMWGVDVCEYGHRWPLINSVIGGLEKIEAFGREMG</sequence>
<evidence type="ECO:0000313" key="3">
    <source>
        <dbReference type="EMBL" id="KAF1944268.1"/>
    </source>
</evidence>
<gene>
    <name evidence="3" type="ORF">EJ02DRAFT_452637</name>
</gene>
<accession>A0A6A5SWQ6</accession>
<name>A0A6A5SWQ6_9PLEO</name>
<dbReference type="InterPro" id="IPR004045">
    <property type="entry name" value="Glutathione_S-Trfase_N"/>
</dbReference>
<dbReference type="AlphaFoldDB" id="A0A6A5SWQ6"/>
<evidence type="ECO:0000259" key="1">
    <source>
        <dbReference type="PROSITE" id="PS50404"/>
    </source>
</evidence>
<proteinExistence type="predicted"/>
<dbReference type="SFLD" id="SFLDS00019">
    <property type="entry name" value="Glutathione_Transferase_(cytos"/>
    <property type="match status" value="1"/>
</dbReference>
<dbReference type="GO" id="GO:0004364">
    <property type="term" value="F:glutathione transferase activity"/>
    <property type="evidence" value="ECO:0007669"/>
    <property type="project" value="TreeGrafter"/>
</dbReference>
<keyword evidence="4" id="KW-1185">Reference proteome</keyword>
<dbReference type="Pfam" id="PF13409">
    <property type="entry name" value="GST_N_2"/>
    <property type="match status" value="1"/>
</dbReference>
<reference evidence="3" key="1">
    <citation type="journal article" date="2020" name="Stud. Mycol.">
        <title>101 Dothideomycetes genomes: a test case for predicting lifestyles and emergence of pathogens.</title>
        <authorList>
            <person name="Haridas S."/>
            <person name="Albert R."/>
            <person name="Binder M."/>
            <person name="Bloem J."/>
            <person name="Labutti K."/>
            <person name="Salamov A."/>
            <person name="Andreopoulos B."/>
            <person name="Baker S."/>
            <person name="Barry K."/>
            <person name="Bills G."/>
            <person name="Bluhm B."/>
            <person name="Cannon C."/>
            <person name="Castanera R."/>
            <person name="Culley D."/>
            <person name="Daum C."/>
            <person name="Ezra D."/>
            <person name="Gonzalez J."/>
            <person name="Henrissat B."/>
            <person name="Kuo A."/>
            <person name="Liang C."/>
            <person name="Lipzen A."/>
            <person name="Lutzoni F."/>
            <person name="Magnuson J."/>
            <person name="Mondo S."/>
            <person name="Nolan M."/>
            <person name="Ohm R."/>
            <person name="Pangilinan J."/>
            <person name="Park H.-J."/>
            <person name="Ramirez L."/>
            <person name="Alfaro M."/>
            <person name="Sun H."/>
            <person name="Tritt A."/>
            <person name="Yoshinaga Y."/>
            <person name="Zwiers L.-H."/>
            <person name="Turgeon B."/>
            <person name="Goodwin S."/>
            <person name="Spatafora J."/>
            <person name="Crous P."/>
            <person name="Grigoriev I."/>
        </authorList>
    </citation>
    <scope>NUCLEOTIDE SEQUENCE</scope>
    <source>
        <strain evidence="3">CBS 161.51</strain>
    </source>
</reference>
<dbReference type="SUPFAM" id="SSF52833">
    <property type="entry name" value="Thioredoxin-like"/>
    <property type="match status" value="1"/>
</dbReference>
<dbReference type="InterPro" id="IPR036282">
    <property type="entry name" value="Glutathione-S-Trfase_C_sf"/>
</dbReference>
<dbReference type="GO" id="GO:0006559">
    <property type="term" value="P:L-phenylalanine catabolic process"/>
    <property type="evidence" value="ECO:0007669"/>
    <property type="project" value="TreeGrafter"/>
</dbReference>
<evidence type="ECO:0000313" key="4">
    <source>
        <dbReference type="Proteomes" id="UP000800038"/>
    </source>
</evidence>
<dbReference type="Gene3D" id="1.20.1050.10">
    <property type="match status" value="1"/>
</dbReference>
<dbReference type="InterPro" id="IPR040079">
    <property type="entry name" value="Glutathione_S-Trfase"/>
</dbReference>
<dbReference type="InterPro" id="IPR036249">
    <property type="entry name" value="Thioredoxin-like_sf"/>
</dbReference>
<dbReference type="PANTHER" id="PTHR42673">
    <property type="entry name" value="MALEYLACETOACETATE ISOMERASE"/>
    <property type="match status" value="1"/>
</dbReference>
<evidence type="ECO:0000259" key="2">
    <source>
        <dbReference type="PROSITE" id="PS50405"/>
    </source>
</evidence>
<dbReference type="OrthoDB" id="202840at2759"/>
<protein>
    <submittedName>
        <fullName evidence="3">Thioredoxin-like protein</fullName>
    </submittedName>
</protein>
<dbReference type="EMBL" id="ML976018">
    <property type="protein sequence ID" value="KAF1944268.1"/>
    <property type="molecule type" value="Genomic_DNA"/>
</dbReference>
<dbReference type="PROSITE" id="PS50405">
    <property type="entry name" value="GST_CTER"/>
    <property type="match status" value="1"/>
</dbReference>
<dbReference type="GO" id="GO:0016034">
    <property type="term" value="F:maleylacetoacetate isomerase activity"/>
    <property type="evidence" value="ECO:0007669"/>
    <property type="project" value="TreeGrafter"/>
</dbReference>
<dbReference type="PANTHER" id="PTHR42673:SF4">
    <property type="entry name" value="MALEYLACETOACETATE ISOMERASE"/>
    <property type="match status" value="1"/>
</dbReference>
<dbReference type="Proteomes" id="UP000800038">
    <property type="component" value="Unassembled WGS sequence"/>
</dbReference>
<feature type="domain" description="GST N-terminal" evidence="1">
    <location>
        <begin position="10"/>
        <end position="101"/>
    </location>
</feature>
<organism evidence="3 4">
    <name type="scientific">Clathrospora elynae</name>
    <dbReference type="NCBI Taxonomy" id="706981"/>
    <lineage>
        <taxon>Eukaryota</taxon>
        <taxon>Fungi</taxon>
        <taxon>Dikarya</taxon>
        <taxon>Ascomycota</taxon>
        <taxon>Pezizomycotina</taxon>
        <taxon>Dothideomycetes</taxon>
        <taxon>Pleosporomycetidae</taxon>
        <taxon>Pleosporales</taxon>
        <taxon>Diademaceae</taxon>
        <taxon>Clathrospora</taxon>
    </lineage>
</organism>
<dbReference type="SFLD" id="SFLDG00358">
    <property type="entry name" value="Main_(cytGST)"/>
    <property type="match status" value="1"/>
</dbReference>
<dbReference type="InterPro" id="IPR010987">
    <property type="entry name" value="Glutathione-S-Trfase_C-like"/>
</dbReference>
<dbReference type="Gene3D" id="3.40.30.10">
    <property type="entry name" value="Glutaredoxin"/>
    <property type="match status" value="1"/>
</dbReference>
<dbReference type="PROSITE" id="PS50404">
    <property type="entry name" value="GST_NTER"/>
    <property type="match status" value="1"/>
</dbReference>
<dbReference type="GO" id="GO:0006749">
    <property type="term" value="P:glutathione metabolic process"/>
    <property type="evidence" value="ECO:0007669"/>
    <property type="project" value="TreeGrafter"/>
</dbReference>
<dbReference type="SUPFAM" id="SSF47616">
    <property type="entry name" value="GST C-terminal domain-like"/>
    <property type="match status" value="1"/>
</dbReference>
<feature type="domain" description="GST C-terminal" evidence="2">
    <location>
        <begin position="109"/>
        <end position="233"/>
    </location>
</feature>